<organism evidence="1 2">
    <name type="scientific">Mycolicibacter sinensis (strain JDM601)</name>
    <name type="common">Mycobacterium sinense</name>
    <dbReference type="NCBI Taxonomy" id="875328"/>
    <lineage>
        <taxon>Bacteria</taxon>
        <taxon>Bacillati</taxon>
        <taxon>Actinomycetota</taxon>
        <taxon>Actinomycetes</taxon>
        <taxon>Mycobacteriales</taxon>
        <taxon>Mycobacteriaceae</taxon>
        <taxon>Mycolicibacter</taxon>
    </lineage>
</organism>
<gene>
    <name evidence="1" type="ORF">A5648_14070</name>
</gene>
<comment type="caution">
    <text evidence="1">The sequence shown here is derived from an EMBL/GenBank/DDBJ whole genome shotgun (WGS) entry which is preliminary data.</text>
</comment>
<reference evidence="2" key="1">
    <citation type="submission" date="2016-06" db="EMBL/GenBank/DDBJ databases">
        <authorList>
            <person name="Sutton G."/>
            <person name="Brinkac L."/>
            <person name="Sanka R."/>
            <person name="Adams M."/>
            <person name="Lau E."/>
            <person name="Garcia-Basteiro A."/>
            <person name="Lopez-Varela E."/>
            <person name="Palencia S."/>
        </authorList>
    </citation>
    <scope>NUCLEOTIDE SEQUENCE [LARGE SCALE GENOMIC DNA]</scope>
    <source>
        <strain evidence="2">1274684.2</strain>
    </source>
</reference>
<protein>
    <submittedName>
        <fullName evidence="1">Uncharacterized protein</fullName>
    </submittedName>
</protein>
<sequence>MSAPDGPVLPPIVVRAVVTQAGDLHLCNTGLSLLYGVPESAIVSGMEHPAEWHRSAVRRLNEAHAHTGQTGLVAALGYWSDLERDGAELVVIQRDEREP</sequence>
<evidence type="ECO:0000313" key="1">
    <source>
        <dbReference type="EMBL" id="OBK91484.1"/>
    </source>
</evidence>
<evidence type="ECO:0000313" key="2">
    <source>
        <dbReference type="Proteomes" id="UP000093759"/>
    </source>
</evidence>
<dbReference type="Proteomes" id="UP000093759">
    <property type="component" value="Unassembled WGS sequence"/>
</dbReference>
<proteinExistence type="predicted"/>
<accession>A0A1A3U9H1</accession>
<name>A0A1A3U9H1_MYCSD</name>
<dbReference type="EMBL" id="LZMF01000004">
    <property type="protein sequence ID" value="OBK91484.1"/>
    <property type="molecule type" value="Genomic_DNA"/>
</dbReference>
<dbReference type="AlphaFoldDB" id="A0A1A3U9H1"/>